<reference evidence="3" key="1">
    <citation type="submission" date="2020-06" db="EMBL/GenBank/DDBJ databases">
        <authorList>
            <person name="Li T."/>
            <person name="Hu X."/>
            <person name="Zhang T."/>
            <person name="Song X."/>
            <person name="Zhang H."/>
            <person name="Dai N."/>
            <person name="Sheng W."/>
            <person name="Hou X."/>
            <person name="Wei L."/>
        </authorList>
    </citation>
    <scope>NUCLEOTIDE SEQUENCE</scope>
    <source>
        <strain evidence="3">KEN8</strain>
        <tissue evidence="3">Leaf</tissue>
    </source>
</reference>
<dbReference type="InterPro" id="IPR013328">
    <property type="entry name" value="6PGD_dom2"/>
</dbReference>
<reference evidence="3" key="2">
    <citation type="journal article" date="2024" name="Plant">
        <title>Genomic evolution and insights into agronomic trait innovations of Sesamum species.</title>
        <authorList>
            <person name="Miao H."/>
            <person name="Wang L."/>
            <person name="Qu L."/>
            <person name="Liu H."/>
            <person name="Sun Y."/>
            <person name="Le M."/>
            <person name="Wang Q."/>
            <person name="Wei S."/>
            <person name="Zheng Y."/>
            <person name="Lin W."/>
            <person name="Duan Y."/>
            <person name="Cao H."/>
            <person name="Xiong S."/>
            <person name="Wang X."/>
            <person name="Wei L."/>
            <person name="Li C."/>
            <person name="Ma Q."/>
            <person name="Ju M."/>
            <person name="Zhao R."/>
            <person name="Li G."/>
            <person name="Mu C."/>
            <person name="Tian Q."/>
            <person name="Mei H."/>
            <person name="Zhang T."/>
            <person name="Gao T."/>
            <person name="Zhang H."/>
        </authorList>
    </citation>
    <scope>NUCLEOTIDE SEQUENCE</scope>
    <source>
        <strain evidence="3">KEN8</strain>
    </source>
</reference>
<name>A0AAW2NE85_9LAMI</name>
<comment type="caution">
    <text evidence="3">The sequence shown here is derived from an EMBL/GenBank/DDBJ whole genome shotgun (WGS) entry which is preliminary data.</text>
</comment>
<accession>A0AAW2NE85</accession>
<sequence length="202" mass="21763">MFAVQMENLFSDVSRGWQTGAMRTAVLIEVVQNEQKNLKLVDAPVSGGVKRAADGTLTIMASGADEALEHAGQVLSALSEKLYIINGGCGAGSRGIAFGARLGLNTRLLFDVITNSAGTSWMFENRGPHMVESDYTPLSALDIFVKDLEVSSGKVEEVKRRHATKGSKRWRRTTGFQVARAQLGFQVVNAARVLAMSFGSVI</sequence>
<dbReference type="GO" id="GO:0050661">
    <property type="term" value="F:NADP binding"/>
    <property type="evidence" value="ECO:0007669"/>
    <property type="project" value="InterPro"/>
</dbReference>
<proteinExistence type="predicted"/>
<evidence type="ECO:0000259" key="1">
    <source>
        <dbReference type="Pfam" id="PF03446"/>
    </source>
</evidence>
<dbReference type="InterPro" id="IPR029154">
    <property type="entry name" value="HIBADH-like_NADP-bd"/>
</dbReference>
<dbReference type="GO" id="GO:0051287">
    <property type="term" value="F:NAD binding"/>
    <property type="evidence" value="ECO:0007669"/>
    <property type="project" value="InterPro"/>
</dbReference>
<dbReference type="PANTHER" id="PTHR43060:SF17">
    <property type="entry name" value="L-THREONATE DEHYDROGENASE"/>
    <property type="match status" value="1"/>
</dbReference>
<dbReference type="InterPro" id="IPR036291">
    <property type="entry name" value="NAD(P)-bd_dom_sf"/>
</dbReference>
<dbReference type="GO" id="GO:0016616">
    <property type="term" value="F:oxidoreductase activity, acting on the CH-OH group of donors, NAD or NADP as acceptor"/>
    <property type="evidence" value="ECO:0007669"/>
    <property type="project" value="UniProtKB-ARBA"/>
</dbReference>
<dbReference type="AlphaFoldDB" id="A0AAW2NE85"/>
<dbReference type="SUPFAM" id="SSF51735">
    <property type="entry name" value="NAD(P)-binding Rossmann-fold domains"/>
    <property type="match status" value="1"/>
</dbReference>
<dbReference type="InterPro" id="IPR006115">
    <property type="entry name" value="6PGDH_NADP-bd"/>
</dbReference>
<dbReference type="SUPFAM" id="SSF48179">
    <property type="entry name" value="6-phosphogluconate dehydrogenase C-terminal domain-like"/>
    <property type="match status" value="1"/>
</dbReference>
<dbReference type="PANTHER" id="PTHR43060">
    <property type="entry name" value="3-HYDROXYISOBUTYRATE DEHYDROGENASE-LIKE 1, MITOCHONDRIAL-RELATED"/>
    <property type="match status" value="1"/>
</dbReference>
<gene>
    <name evidence="3" type="ORF">Scaly_1897300</name>
</gene>
<dbReference type="Pfam" id="PF14833">
    <property type="entry name" value="NAD_binding_11"/>
    <property type="match status" value="1"/>
</dbReference>
<dbReference type="Gene3D" id="1.10.1040.10">
    <property type="entry name" value="N-(1-d-carboxylethyl)-l-norvaline Dehydrogenase, domain 2"/>
    <property type="match status" value="1"/>
</dbReference>
<feature type="domain" description="3-hydroxyisobutyrate dehydrogenase-like NAD-binding" evidence="2">
    <location>
        <begin position="90"/>
        <end position="157"/>
    </location>
</feature>
<dbReference type="Pfam" id="PF03446">
    <property type="entry name" value="NAD_binding_2"/>
    <property type="match status" value="1"/>
</dbReference>
<dbReference type="EMBL" id="JACGWM010000011">
    <property type="protein sequence ID" value="KAL0342347.1"/>
    <property type="molecule type" value="Genomic_DNA"/>
</dbReference>
<organism evidence="3">
    <name type="scientific">Sesamum calycinum</name>
    <dbReference type="NCBI Taxonomy" id="2727403"/>
    <lineage>
        <taxon>Eukaryota</taxon>
        <taxon>Viridiplantae</taxon>
        <taxon>Streptophyta</taxon>
        <taxon>Embryophyta</taxon>
        <taxon>Tracheophyta</taxon>
        <taxon>Spermatophyta</taxon>
        <taxon>Magnoliopsida</taxon>
        <taxon>eudicotyledons</taxon>
        <taxon>Gunneridae</taxon>
        <taxon>Pentapetalae</taxon>
        <taxon>asterids</taxon>
        <taxon>lamiids</taxon>
        <taxon>Lamiales</taxon>
        <taxon>Pedaliaceae</taxon>
        <taxon>Sesamum</taxon>
    </lineage>
</organism>
<protein>
    <submittedName>
        <fullName evidence="3">L-threonate dehydrogenase</fullName>
    </submittedName>
</protein>
<dbReference type="Gene3D" id="3.40.50.720">
    <property type="entry name" value="NAD(P)-binding Rossmann-like Domain"/>
    <property type="match status" value="1"/>
</dbReference>
<feature type="domain" description="6-phosphogluconate dehydrogenase NADP-binding" evidence="1">
    <location>
        <begin position="33"/>
        <end position="83"/>
    </location>
</feature>
<dbReference type="InterPro" id="IPR008927">
    <property type="entry name" value="6-PGluconate_DH-like_C_sf"/>
</dbReference>
<evidence type="ECO:0000259" key="2">
    <source>
        <dbReference type="Pfam" id="PF14833"/>
    </source>
</evidence>
<evidence type="ECO:0000313" key="3">
    <source>
        <dbReference type="EMBL" id="KAL0342347.1"/>
    </source>
</evidence>